<dbReference type="InterPro" id="IPR043605">
    <property type="entry name" value="DUF883_C"/>
</dbReference>
<organism evidence="11 12">
    <name type="scientific">Pseudomonas cavernae</name>
    <dbReference type="NCBI Taxonomy" id="2320867"/>
    <lineage>
        <taxon>Bacteria</taxon>
        <taxon>Pseudomonadati</taxon>
        <taxon>Pseudomonadota</taxon>
        <taxon>Gammaproteobacteria</taxon>
        <taxon>Pseudomonadales</taxon>
        <taxon>Pseudomonadaceae</taxon>
        <taxon>Pseudomonas</taxon>
    </lineage>
</organism>
<dbReference type="InterPro" id="IPR043604">
    <property type="entry name" value="DUF883_N"/>
</dbReference>
<evidence type="ECO:0000256" key="2">
    <source>
        <dbReference type="ARBA" id="ARBA00010423"/>
    </source>
</evidence>
<evidence type="ECO:0000259" key="9">
    <source>
        <dbReference type="Pfam" id="PF05957"/>
    </source>
</evidence>
<dbReference type="GO" id="GO:0005886">
    <property type="term" value="C:plasma membrane"/>
    <property type="evidence" value="ECO:0007669"/>
    <property type="project" value="UniProtKB-SubCell"/>
</dbReference>
<dbReference type="OrthoDB" id="5298386at2"/>
<dbReference type="GO" id="GO:0043022">
    <property type="term" value="F:ribosome binding"/>
    <property type="evidence" value="ECO:0007669"/>
    <property type="project" value="InterPro"/>
</dbReference>
<accession>A0A385Z7H7</accession>
<keyword evidence="3" id="KW-1003">Cell membrane</keyword>
<keyword evidence="12" id="KW-1185">Reference proteome</keyword>
<gene>
    <name evidence="11" type="ORF">D3880_14380</name>
</gene>
<comment type="subcellular location">
    <subcellularLocation>
        <location evidence="1">Cell inner membrane</location>
        <topology evidence="1">Single-pass membrane protein</topology>
    </subcellularLocation>
</comment>
<dbReference type="Proteomes" id="UP000265560">
    <property type="component" value="Chromosome"/>
</dbReference>
<dbReference type="PANTHER" id="PTHR35893:SF3">
    <property type="entry name" value="INNER MEMBRANE PROTEIN"/>
    <property type="match status" value="1"/>
</dbReference>
<feature type="domain" description="DUF883" evidence="10">
    <location>
        <begin position="72"/>
        <end position="101"/>
    </location>
</feature>
<keyword evidence="6 8" id="KW-1133">Transmembrane helix</keyword>
<evidence type="ECO:0000256" key="3">
    <source>
        <dbReference type="ARBA" id="ARBA00022475"/>
    </source>
</evidence>
<dbReference type="Pfam" id="PF19029">
    <property type="entry name" value="DUF883_C"/>
    <property type="match status" value="1"/>
</dbReference>
<evidence type="ECO:0000313" key="11">
    <source>
        <dbReference type="EMBL" id="AYC33472.1"/>
    </source>
</evidence>
<dbReference type="RefSeq" id="WP_119894127.1">
    <property type="nucleotide sequence ID" value="NZ_CP032419.1"/>
</dbReference>
<dbReference type="KEGG" id="pcav:D3880_14380"/>
<evidence type="ECO:0000259" key="10">
    <source>
        <dbReference type="Pfam" id="PF19029"/>
    </source>
</evidence>
<keyword evidence="5 8" id="KW-0812">Transmembrane</keyword>
<keyword evidence="7 8" id="KW-0472">Membrane</keyword>
<evidence type="ECO:0000256" key="1">
    <source>
        <dbReference type="ARBA" id="ARBA00004377"/>
    </source>
</evidence>
<evidence type="ECO:0000256" key="4">
    <source>
        <dbReference type="ARBA" id="ARBA00022519"/>
    </source>
</evidence>
<reference evidence="12" key="1">
    <citation type="submission" date="2018-09" db="EMBL/GenBank/DDBJ databases">
        <authorList>
            <person name="Zhu H."/>
        </authorList>
    </citation>
    <scope>NUCLEOTIDE SEQUENCE [LARGE SCALE GENOMIC DNA]</scope>
    <source>
        <strain evidence="12">K2W31S-8</strain>
    </source>
</reference>
<protein>
    <submittedName>
        <fullName evidence="11">DUF883 domain-containing protein</fullName>
    </submittedName>
</protein>
<dbReference type="EMBL" id="CP032419">
    <property type="protein sequence ID" value="AYC33472.1"/>
    <property type="molecule type" value="Genomic_DNA"/>
</dbReference>
<name>A0A385Z7H7_9PSED</name>
<dbReference type="Pfam" id="PF05957">
    <property type="entry name" value="DUF883"/>
    <property type="match status" value="1"/>
</dbReference>
<proteinExistence type="inferred from homology"/>
<dbReference type="InterPro" id="IPR010279">
    <property type="entry name" value="YqjD/ElaB"/>
</dbReference>
<feature type="transmembrane region" description="Helical" evidence="8">
    <location>
        <begin position="81"/>
        <end position="99"/>
    </location>
</feature>
<dbReference type="PANTHER" id="PTHR35893">
    <property type="entry name" value="INNER MEMBRANE PROTEIN-RELATED"/>
    <property type="match status" value="1"/>
</dbReference>
<evidence type="ECO:0000256" key="6">
    <source>
        <dbReference type="ARBA" id="ARBA00022989"/>
    </source>
</evidence>
<evidence type="ECO:0000256" key="7">
    <source>
        <dbReference type="ARBA" id="ARBA00023136"/>
    </source>
</evidence>
<evidence type="ECO:0000256" key="5">
    <source>
        <dbReference type="ARBA" id="ARBA00022692"/>
    </source>
</evidence>
<evidence type="ECO:0000313" key="12">
    <source>
        <dbReference type="Proteomes" id="UP000265560"/>
    </source>
</evidence>
<dbReference type="AlphaFoldDB" id="A0A385Z7H7"/>
<evidence type="ECO:0000256" key="8">
    <source>
        <dbReference type="SAM" id="Phobius"/>
    </source>
</evidence>
<sequence>MTTTNKSDALVAEFQALVGDTEKLLNETANLAGAEAEQLRTQVHESLKRARETLQGVEETLREHSKAAVDATETYVADHPWQSLGLAAALGFLLGLLAGRR</sequence>
<feature type="domain" description="DUF883" evidence="9">
    <location>
        <begin position="11"/>
        <end position="59"/>
    </location>
</feature>
<comment type="similarity">
    <text evidence="2">Belongs to the ElaB/YgaM/YqjD family.</text>
</comment>
<keyword evidence="4" id="KW-0997">Cell inner membrane</keyword>